<name>A0AA39SJ46_ACESA</name>
<organism evidence="2 3">
    <name type="scientific">Acer saccharum</name>
    <name type="common">Sugar maple</name>
    <dbReference type="NCBI Taxonomy" id="4024"/>
    <lineage>
        <taxon>Eukaryota</taxon>
        <taxon>Viridiplantae</taxon>
        <taxon>Streptophyta</taxon>
        <taxon>Embryophyta</taxon>
        <taxon>Tracheophyta</taxon>
        <taxon>Spermatophyta</taxon>
        <taxon>Magnoliopsida</taxon>
        <taxon>eudicotyledons</taxon>
        <taxon>Gunneridae</taxon>
        <taxon>Pentapetalae</taxon>
        <taxon>rosids</taxon>
        <taxon>malvids</taxon>
        <taxon>Sapindales</taxon>
        <taxon>Sapindaceae</taxon>
        <taxon>Hippocastanoideae</taxon>
        <taxon>Acereae</taxon>
        <taxon>Acer</taxon>
    </lineage>
</organism>
<dbReference type="AlphaFoldDB" id="A0AA39SJ46"/>
<proteinExistence type="predicted"/>
<keyword evidence="3" id="KW-1185">Reference proteome</keyword>
<evidence type="ECO:0000313" key="3">
    <source>
        <dbReference type="Proteomes" id="UP001168877"/>
    </source>
</evidence>
<dbReference type="PANTHER" id="PTHR34061:SF11">
    <property type="entry name" value="PROTEIN, PUTATIVE-RELATED"/>
    <property type="match status" value="1"/>
</dbReference>
<feature type="compositionally biased region" description="Gly residues" evidence="1">
    <location>
        <begin position="90"/>
        <end position="106"/>
    </location>
</feature>
<dbReference type="PANTHER" id="PTHR34061">
    <property type="entry name" value="PROTEIN, PUTATIVE-RELATED"/>
    <property type="match status" value="1"/>
</dbReference>
<reference evidence="2" key="1">
    <citation type="journal article" date="2022" name="Plant J.">
        <title>Strategies of tolerance reflected in two North American maple genomes.</title>
        <authorList>
            <person name="McEvoy S.L."/>
            <person name="Sezen U.U."/>
            <person name="Trouern-Trend A."/>
            <person name="McMahon S.M."/>
            <person name="Schaberg P.G."/>
            <person name="Yang J."/>
            <person name="Wegrzyn J.L."/>
            <person name="Swenson N.G."/>
        </authorList>
    </citation>
    <scope>NUCLEOTIDE SEQUENCE</scope>
    <source>
        <strain evidence="2">NS2018</strain>
    </source>
</reference>
<dbReference type="Proteomes" id="UP001168877">
    <property type="component" value="Unassembled WGS sequence"/>
</dbReference>
<evidence type="ECO:0000256" key="1">
    <source>
        <dbReference type="SAM" id="MobiDB-lite"/>
    </source>
</evidence>
<comment type="caution">
    <text evidence="2">The sequence shown here is derived from an EMBL/GenBank/DDBJ whole genome shotgun (WGS) entry which is preliminary data.</text>
</comment>
<accession>A0AA39SJ46</accession>
<evidence type="ECO:0000313" key="2">
    <source>
        <dbReference type="EMBL" id="KAK0592278.1"/>
    </source>
</evidence>
<feature type="region of interest" description="Disordered" evidence="1">
    <location>
        <begin position="49"/>
        <end position="112"/>
    </location>
</feature>
<dbReference type="EMBL" id="JAUESC010000380">
    <property type="protein sequence ID" value="KAK0592278.1"/>
    <property type="molecule type" value="Genomic_DNA"/>
</dbReference>
<feature type="region of interest" description="Disordered" evidence="1">
    <location>
        <begin position="1"/>
        <end position="35"/>
    </location>
</feature>
<sequence>MEGVGNHAEGVKAPGPGSGSDTNIGDIGTSGLKTDTYGPWMQVSYRRNGKMGMGATSGGKKASDMGSMGKVSSDTRFGGGPPMSGSDTRFGGGPPMSGGDVSGKGVGNRKETIKPYVAKNGRKMGNYVKEGNNNLGGSRFAILSEEVMEGPGTTGVHIPKKHTLVPVTTVLTDISNKTGNRKNLVPSLATKYLGTATSNKSHHSVSSKEYRGGGITPGCTVGSIKGKQTTVELEEDLEDSEVLKLLHKDMMDTVITATVAPSTGIVGCSSGPGEGSSNSSVILDGSVDLVPAQLVDVSAAKDLDVVASSLSLPCITNYDCIPRSFPCLEDSEIADLSKAVSEEESLPFLVLPGKPTLIKIKILQFSRSLKKLDENNTNNNIISRDGLNNVATWVSTTVISALFVSLERCACVYLTTFELDDDEEESKDRPLVLSAANPLFVDDIINFLAVVLG</sequence>
<reference evidence="2" key="2">
    <citation type="submission" date="2023-06" db="EMBL/GenBank/DDBJ databases">
        <authorList>
            <person name="Swenson N.G."/>
            <person name="Wegrzyn J.L."/>
            <person name="Mcevoy S.L."/>
        </authorList>
    </citation>
    <scope>NUCLEOTIDE SEQUENCE</scope>
    <source>
        <strain evidence="2">NS2018</strain>
        <tissue evidence="2">Leaf</tissue>
    </source>
</reference>
<protein>
    <submittedName>
        <fullName evidence="2">Uncharacterized protein</fullName>
    </submittedName>
</protein>
<gene>
    <name evidence="2" type="ORF">LWI29_016398</name>
</gene>